<gene>
    <name evidence="2" type="ORF">PT015_12235</name>
</gene>
<dbReference type="InterPro" id="IPR029063">
    <property type="entry name" value="SAM-dependent_MTases_sf"/>
</dbReference>
<keyword evidence="2" id="KW-0808">Transferase</keyword>
<organism evidence="2 3">
    <name type="scientific">Candidatus Mycobacterium wuenschmannii</name>
    <dbReference type="NCBI Taxonomy" id="3027808"/>
    <lineage>
        <taxon>Bacteria</taxon>
        <taxon>Bacillati</taxon>
        <taxon>Actinomycetota</taxon>
        <taxon>Actinomycetes</taxon>
        <taxon>Mycobacteriales</taxon>
        <taxon>Mycobacteriaceae</taxon>
        <taxon>Mycobacterium</taxon>
    </lineage>
</organism>
<keyword evidence="3" id="KW-1185">Reference proteome</keyword>
<protein>
    <submittedName>
        <fullName evidence="2">Class I SAM-dependent methyltransferase</fullName>
        <ecNumber evidence="2">2.1.-.-</ecNumber>
    </submittedName>
</protein>
<evidence type="ECO:0000313" key="2">
    <source>
        <dbReference type="EMBL" id="WIM85730.1"/>
    </source>
</evidence>
<dbReference type="SUPFAM" id="SSF53335">
    <property type="entry name" value="S-adenosyl-L-methionine-dependent methyltransferases"/>
    <property type="match status" value="1"/>
</dbReference>
<dbReference type="Gene3D" id="3.40.50.150">
    <property type="entry name" value="Vaccinia Virus protein VP39"/>
    <property type="match status" value="1"/>
</dbReference>
<feature type="domain" description="Methyltransferase" evidence="1">
    <location>
        <begin position="79"/>
        <end position="176"/>
    </location>
</feature>
<dbReference type="EMBL" id="CP126981">
    <property type="protein sequence ID" value="WIM85730.1"/>
    <property type="molecule type" value="Genomic_DNA"/>
</dbReference>
<dbReference type="CDD" id="cd02440">
    <property type="entry name" value="AdoMet_MTases"/>
    <property type="match status" value="1"/>
</dbReference>
<dbReference type="GO" id="GO:0032259">
    <property type="term" value="P:methylation"/>
    <property type="evidence" value="ECO:0007669"/>
    <property type="project" value="UniProtKB-KW"/>
</dbReference>
<reference evidence="2 3" key="1">
    <citation type="journal article" date="2023" name="Microbiol. Resour. Announc.">
        <title>Complete Genome Sequence of Mycobacterium wuenschmanii, a novel Nontuberculous Mycobacterium Isolated from a captive population of Amazon Milk Frogs.</title>
        <authorList>
            <person name="Hicks J."/>
            <person name="Zeineldin M."/>
            <person name="Ward H."/>
            <person name="Wuenschmann A."/>
            <person name="Camp P."/>
            <person name="Farrell D."/>
            <person name="Lehman K."/>
            <person name="Thacker T."/>
            <person name="Cuthbert E."/>
        </authorList>
    </citation>
    <scope>NUCLEOTIDE SEQUENCE [LARGE SCALE GENOMIC DNA]</scope>
    <source>
        <strain evidence="2 3">Wuenschmanii</strain>
    </source>
</reference>
<dbReference type="Pfam" id="PF13649">
    <property type="entry name" value="Methyltransf_25"/>
    <property type="match status" value="1"/>
</dbReference>
<proteinExistence type="predicted"/>
<dbReference type="EC" id="2.1.-.-" evidence="2"/>
<sequence length="241" mass="27132">MSSTAGPSTADTRTLAQRVVGRLSDLTIANLLPSKSANLRQCARDDMWDVYFREAEGQFHEQWVGTIRPLIEDFDFETVLELSPGAGRNTEKLSELTSRLIAVDYNQQPLEQTKARLDALGTRCEITYHQNNGCDLRMVDDASVTAIYCWDSAVHFDKSVLSAYIREFARVLKPGGSGFLHHSDLGDRAHKSIKRNSHWRSNVSKELVAEQCRVNGLTVVRQQPVPWPPIVDCATIFRKDL</sequence>
<accession>A0ABY8VQ14</accession>
<dbReference type="Proteomes" id="UP001236585">
    <property type="component" value="Chromosome"/>
</dbReference>
<dbReference type="InterPro" id="IPR041698">
    <property type="entry name" value="Methyltransf_25"/>
</dbReference>
<dbReference type="RefSeq" id="WP_285184751.1">
    <property type="nucleotide sequence ID" value="NZ_CP126981.1"/>
</dbReference>
<keyword evidence="2" id="KW-0489">Methyltransferase</keyword>
<name>A0ABY8VQ14_9MYCO</name>
<evidence type="ECO:0000259" key="1">
    <source>
        <dbReference type="Pfam" id="PF13649"/>
    </source>
</evidence>
<evidence type="ECO:0000313" key="3">
    <source>
        <dbReference type="Proteomes" id="UP001236585"/>
    </source>
</evidence>
<dbReference type="GO" id="GO:0008168">
    <property type="term" value="F:methyltransferase activity"/>
    <property type="evidence" value="ECO:0007669"/>
    <property type="project" value="UniProtKB-KW"/>
</dbReference>